<evidence type="ECO:0000256" key="1">
    <source>
        <dbReference type="ARBA" id="ARBA00010541"/>
    </source>
</evidence>
<comment type="PTM">
    <text evidence="2">The full-lengh TYSND1 is the active the proteolytic processing of PTS1- and PTS2-proteins and in self-cleavage, and intermolecular self-cleavage of TYSND1 down-regulates its protease activity.</text>
</comment>
<dbReference type="EC" id="3.4.21.-" evidence="2"/>
<dbReference type="PANTHER" id="PTHR21004">
    <property type="entry name" value="SERINE PROTEASE-RELATED"/>
    <property type="match status" value="1"/>
</dbReference>
<dbReference type="GO" id="GO:0005777">
    <property type="term" value="C:peroxisome"/>
    <property type="evidence" value="ECO:0007669"/>
    <property type="project" value="UniProtKB-SubCell"/>
</dbReference>
<dbReference type="GeneID" id="118265981"/>
<evidence type="ECO:0000256" key="2">
    <source>
        <dbReference type="PIRNR" id="PIRNR037989"/>
    </source>
</evidence>
<feature type="chain" id="PRO_5040284168" description="Peroxisomal leader peptide-processing protease" evidence="3">
    <location>
        <begin position="21"/>
        <end position="541"/>
    </location>
</feature>
<keyword evidence="2" id="KW-0378">Hydrolase</keyword>
<sequence>MRFMILNVLGLFWRTMAVEGVMVTYNYSDDGEYANILTVSASGIRFSKRWVLTHGSILSPLKEAKIIKKAKGKPILNDEFYAGLPEIHVTCEKKQSANPNLYESVEKLSRERNVQHGDLEHSSYLIRVLTGRICHVWQCPILDRCANDILYSWTIGHKDGDIDSQTKLGTALLSVFVLIDLESDKRGIESLRPLSSLLDLVRPPTERGSILEVHSTPFGCEVFLNAVTRGSICGVVGKRPSLLMTDAATALGSEGGPVFTEGSKELVGMVVCSVSWCRGEWVGLSLVAPLTSVLAAKLRVAVPAPDRPLASHPLQDVLNQIDACTVLVRCGHAWGAGVYLGGGYLVTCAHVVKSYQNHKLSVYCRGVSETAIVRYKTPDKKAYDLALLFTNPEKLSHMSPAVLSTVPAEKGESVLAAGFPYFNEFDLTNLIPTITSGHVNTVSPSMIQTSCCVQSGFSGGPIFRITKPKNRVEVLGIIAINVTSDGGACFPYVNMAVPAAVFSHALAHYILNKDETKLAGIENNKEMIQAQWRLMPYRSKI</sequence>
<dbReference type="PANTHER" id="PTHR21004:SF0">
    <property type="entry name" value="PEROXISOMAL LEADER PEPTIDE-PROCESSING PROTEASE"/>
    <property type="match status" value="1"/>
</dbReference>
<dbReference type="InterPro" id="IPR039245">
    <property type="entry name" value="TYSND1/DEG15"/>
</dbReference>
<comment type="function">
    <text evidence="2">Peroxisomal protease that mediates both the removal of the leader peptide from proteins containing a PTS2 target sequence and processes several PTS1-containing proteins. Catalyzes the processing of PTS1-proteins involved in the peroxisomal beta-oxidation of fatty acids.</text>
</comment>
<dbReference type="Pfam" id="PF13365">
    <property type="entry name" value="Trypsin_2"/>
    <property type="match status" value="1"/>
</dbReference>
<reference evidence="5" key="1">
    <citation type="submission" date="2025-08" db="UniProtKB">
        <authorList>
            <consortium name="RefSeq"/>
        </authorList>
    </citation>
    <scope>IDENTIFICATION</scope>
    <source>
        <tissue evidence="5">Whole larval tissue</tissue>
    </source>
</reference>
<dbReference type="GO" id="GO:0016485">
    <property type="term" value="P:protein processing"/>
    <property type="evidence" value="ECO:0007669"/>
    <property type="project" value="InterPro"/>
</dbReference>
<dbReference type="Gene3D" id="2.40.10.120">
    <property type="match status" value="1"/>
</dbReference>
<comment type="similarity">
    <text evidence="1">Belongs to the peptidase S1C family.</text>
</comment>
<evidence type="ECO:0000313" key="4">
    <source>
        <dbReference type="Proteomes" id="UP000829999"/>
    </source>
</evidence>
<accession>A0A9R0EWB0</accession>
<organism evidence="4 5">
    <name type="scientific">Spodoptera frugiperda</name>
    <name type="common">Fall armyworm</name>
    <dbReference type="NCBI Taxonomy" id="7108"/>
    <lineage>
        <taxon>Eukaryota</taxon>
        <taxon>Metazoa</taxon>
        <taxon>Ecdysozoa</taxon>
        <taxon>Arthropoda</taxon>
        <taxon>Hexapoda</taxon>
        <taxon>Insecta</taxon>
        <taxon>Pterygota</taxon>
        <taxon>Neoptera</taxon>
        <taxon>Endopterygota</taxon>
        <taxon>Lepidoptera</taxon>
        <taxon>Glossata</taxon>
        <taxon>Ditrysia</taxon>
        <taxon>Noctuoidea</taxon>
        <taxon>Noctuidae</taxon>
        <taxon>Amphipyrinae</taxon>
        <taxon>Spodoptera</taxon>
    </lineage>
</organism>
<keyword evidence="4" id="KW-1185">Reference proteome</keyword>
<evidence type="ECO:0000313" key="5">
    <source>
        <dbReference type="RefSeq" id="XP_050550565.1"/>
    </source>
</evidence>
<name>A0A9R0EWB0_SPOFR</name>
<keyword evidence="2" id="KW-0720">Serine protease</keyword>
<keyword evidence="2" id="KW-0576">Peroxisome</keyword>
<dbReference type="SUPFAM" id="SSF50494">
    <property type="entry name" value="Trypsin-like serine proteases"/>
    <property type="match status" value="2"/>
</dbReference>
<feature type="signal peptide" evidence="3">
    <location>
        <begin position="1"/>
        <end position="20"/>
    </location>
</feature>
<dbReference type="RefSeq" id="XP_050550565.1">
    <property type="nucleotide sequence ID" value="XM_050694608.1"/>
</dbReference>
<evidence type="ECO:0000256" key="3">
    <source>
        <dbReference type="SAM" id="SignalP"/>
    </source>
</evidence>
<dbReference type="InterPro" id="IPR009003">
    <property type="entry name" value="Peptidase_S1_PA"/>
</dbReference>
<proteinExistence type="inferred from homology"/>
<dbReference type="GO" id="GO:0031998">
    <property type="term" value="P:regulation of fatty acid beta-oxidation"/>
    <property type="evidence" value="ECO:0007669"/>
    <property type="project" value="TreeGrafter"/>
</dbReference>
<protein>
    <recommendedName>
        <fullName evidence="2">Peroxisomal leader peptide-processing protease</fullName>
        <ecNumber evidence="2">3.4.21.-</ecNumber>
    </recommendedName>
</protein>
<comment type="subcellular location">
    <subcellularLocation>
        <location evidence="2">Peroxisome</location>
    </subcellularLocation>
</comment>
<keyword evidence="2 5" id="KW-0645">Protease</keyword>
<dbReference type="GO" id="GO:0004252">
    <property type="term" value="F:serine-type endopeptidase activity"/>
    <property type="evidence" value="ECO:0007669"/>
    <property type="project" value="InterPro"/>
</dbReference>
<dbReference type="Proteomes" id="UP000829999">
    <property type="component" value="Chromosome 7"/>
</dbReference>
<dbReference type="AlphaFoldDB" id="A0A9R0EWB0"/>
<dbReference type="OrthoDB" id="17845at2759"/>
<comment type="similarity">
    <text evidence="2">Belongs to the peptidase S1B family.</text>
</comment>
<keyword evidence="3" id="KW-0732">Signal</keyword>
<gene>
    <name evidence="5" type="primary">LOC118265981</name>
</gene>
<dbReference type="PRINTS" id="PR00834">
    <property type="entry name" value="PROTEASES2C"/>
</dbReference>
<dbReference type="InterPro" id="IPR001940">
    <property type="entry name" value="Peptidase_S1C"/>
</dbReference>